<dbReference type="EMBL" id="CP006939">
    <property type="protein sequence ID" value="AHC15347.1"/>
    <property type="molecule type" value="Genomic_DNA"/>
</dbReference>
<dbReference type="PROSITE" id="PS00099">
    <property type="entry name" value="THIOLASE_3"/>
    <property type="match status" value="1"/>
</dbReference>
<evidence type="ECO:0000256" key="1">
    <source>
        <dbReference type="ARBA" id="ARBA00010982"/>
    </source>
</evidence>
<dbReference type="PIRSF" id="PIRSF000429">
    <property type="entry name" value="Ac-CoA_Ac_transf"/>
    <property type="match status" value="1"/>
</dbReference>
<dbReference type="InterPro" id="IPR002155">
    <property type="entry name" value="Thiolase"/>
</dbReference>
<dbReference type="InterPro" id="IPR016039">
    <property type="entry name" value="Thiolase-like"/>
</dbReference>
<evidence type="ECO:0000259" key="7">
    <source>
        <dbReference type="Pfam" id="PF02803"/>
    </source>
</evidence>
<dbReference type="Gene3D" id="3.40.47.10">
    <property type="match status" value="2"/>
</dbReference>
<dbReference type="EC" id="2.3.1.9" evidence="8"/>
<dbReference type="GO" id="GO:0003985">
    <property type="term" value="F:acetyl-CoA C-acetyltransferase activity"/>
    <property type="evidence" value="ECO:0007669"/>
    <property type="project" value="UniProtKB-EC"/>
</dbReference>
<evidence type="ECO:0000256" key="3">
    <source>
        <dbReference type="ARBA" id="ARBA00023315"/>
    </source>
</evidence>
<dbReference type="InterPro" id="IPR020617">
    <property type="entry name" value="Thiolase_C"/>
</dbReference>
<dbReference type="PATRIC" id="fig|1307761.3.peg.1969"/>
<dbReference type="STRING" id="1307761.L21SP2_1976"/>
<evidence type="ECO:0000259" key="6">
    <source>
        <dbReference type="Pfam" id="PF00108"/>
    </source>
</evidence>
<feature type="domain" description="Thiolase C-terminal" evidence="7">
    <location>
        <begin position="270"/>
        <end position="399"/>
    </location>
</feature>
<dbReference type="EC" id="2.3.1.16" evidence="8"/>
<dbReference type="InterPro" id="IPR020615">
    <property type="entry name" value="Thiolase_acyl_enz_int_AS"/>
</dbReference>
<dbReference type="PANTHER" id="PTHR18919:SF107">
    <property type="entry name" value="ACETYL-COA ACETYLTRANSFERASE, CYTOSOLIC"/>
    <property type="match status" value="1"/>
</dbReference>
<gene>
    <name evidence="8" type="ORF">L21SP2_1976</name>
</gene>
<feature type="active site" description="Proton acceptor" evidence="4">
    <location>
        <position position="387"/>
    </location>
</feature>
<dbReference type="InterPro" id="IPR020610">
    <property type="entry name" value="Thiolase_AS"/>
</dbReference>
<dbReference type="Pfam" id="PF02803">
    <property type="entry name" value="Thiolase_C"/>
    <property type="match status" value="1"/>
</dbReference>
<feature type="domain" description="Thiolase N-terminal" evidence="6">
    <location>
        <begin position="4"/>
        <end position="263"/>
    </location>
</feature>
<dbReference type="AlphaFoldDB" id="V5WHP1"/>
<keyword evidence="9" id="KW-1185">Reference proteome</keyword>
<dbReference type="Proteomes" id="UP000018680">
    <property type="component" value="Chromosome"/>
</dbReference>
<dbReference type="OrthoDB" id="9764892at2"/>
<accession>V5WHP1</accession>
<evidence type="ECO:0000256" key="5">
    <source>
        <dbReference type="RuleBase" id="RU003557"/>
    </source>
</evidence>
<dbReference type="Pfam" id="PF00108">
    <property type="entry name" value="Thiolase_N"/>
    <property type="match status" value="1"/>
</dbReference>
<evidence type="ECO:0000256" key="2">
    <source>
        <dbReference type="ARBA" id="ARBA00022679"/>
    </source>
</evidence>
<comment type="similarity">
    <text evidence="1 5">Belongs to the thiolase-like superfamily. Thiolase family.</text>
</comment>
<keyword evidence="2 5" id="KW-0808">Transferase</keyword>
<evidence type="ECO:0000256" key="4">
    <source>
        <dbReference type="PIRSR" id="PIRSR000429-1"/>
    </source>
</evidence>
<dbReference type="eggNOG" id="COG0183">
    <property type="taxonomic scope" value="Bacteria"/>
</dbReference>
<evidence type="ECO:0000313" key="9">
    <source>
        <dbReference type="Proteomes" id="UP000018680"/>
    </source>
</evidence>
<sequence>MENVYIVAAKRTAIGTFGGSFKKTPATQLAAEAIREVIKDAGVPAGDLGEVIVGNVLTNGQGMGPGRQASIYAGVPDHVPAYTVNILCGSGMKTIMLAADNIRLGEHGLAVAAGMENMSMAPFTVPSSARWGNKLGAMQVEDSLIQDGLTDVFNNYHMGVTAENIVRKHSISREEQDAFAAESQRRAGEARDSGRFKDEIVPVEVKDRRKTVTVDTDEHIRTETTVESLAGLKPAFEKEGTVTAGNASGLNDGGSAVLLASESAVKKYGLKPMAQLIATSQAALDPSIMGLAPAPAVTKVLEKAGMSLKEMELIELNEAFAAQSLGVLKELSADHEVSMEWLKERTNVNGGAIALGHPLGASGNRITVTLLHEMKKRGLKYGLASLCIGGGMATALIVKML</sequence>
<keyword evidence="3 5" id="KW-0012">Acyltransferase</keyword>
<dbReference type="HOGENOM" id="CLU_031026_0_0_12"/>
<dbReference type="FunFam" id="3.40.47.10:FF:000010">
    <property type="entry name" value="Acetyl-CoA acetyltransferase (Thiolase)"/>
    <property type="match status" value="1"/>
</dbReference>
<dbReference type="PROSITE" id="PS00098">
    <property type="entry name" value="THIOLASE_1"/>
    <property type="match status" value="1"/>
</dbReference>
<feature type="active site" description="Proton acceptor" evidence="4">
    <location>
        <position position="357"/>
    </location>
</feature>
<dbReference type="SUPFAM" id="SSF53901">
    <property type="entry name" value="Thiolase-like"/>
    <property type="match status" value="2"/>
</dbReference>
<dbReference type="PANTHER" id="PTHR18919">
    <property type="entry name" value="ACETYL-COA C-ACYLTRANSFERASE"/>
    <property type="match status" value="1"/>
</dbReference>
<dbReference type="InterPro" id="IPR020616">
    <property type="entry name" value="Thiolase_N"/>
</dbReference>
<dbReference type="PROSITE" id="PS00737">
    <property type="entry name" value="THIOLASE_2"/>
    <property type="match status" value="1"/>
</dbReference>
<dbReference type="RefSeq" id="WP_024268264.1">
    <property type="nucleotide sequence ID" value="NC_023035.1"/>
</dbReference>
<protein>
    <submittedName>
        <fullName evidence="8">3-ketoacyl-CoA thiolase, Acetyl-CoA acetyltransferase</fullName>
        <ecNumber evidence="8">2.3.1.16</ecNumber>
        <ecNumber evidence="8">2.3.1.9</ecNumber>
    </submittedName>
</protein>
<feature type="active site" description="Acyl-thioester intermediate" evidence="4">
    <location>
        <position position="88"/>
    </location>
</feature>
<reference evidence="8 9" key="1">
    <citation type="journal article" date="2015" name="Stand. Genomic Sci.">
        <title>Complete genome sequence and description of Salinispira pacifica gen. nov., sp. nov., a novel spirochaete isolated form a hypersaline microbial mat.</title>
        <authorList>
            <person name="Ben Hania W."/>
            <person name="Joseph M."/>
            <person name="Schumann P."/>
            <person name="Bunk B."/>
            <person name="Fiebig A."/>
            <person name="Sproer C."/>
            <person name="Klenk H.P."/>
            <person name="Fardeau M.L."/>
            <person name="Spring S."/>
        </authorList>
    </citation>
    <scope>NUCLEOTIDE SEQUENCE [LARGE SCALE GENOMIC DNA]</scope>
    <source>
        <strain evidence="8 9">L21-RPul-D2</strain>
    </source>
</reference>
<evidence type="ECO:0000313" key="8">
    <source>
        <dbReference type="EMBL" id="AHC15347.1"/>
    </source>
</evidence>
<dbReference type="KEGG" id="slr:L21SP2_1976"/>
<proteinExistence type="inferred from homology"/>
<organism evidence="8 9">
    <name type="scientific">Salinispira pacifica</name>
    <dbReference type="NCBI Taxonomy" id="1307761"/>
    <lineage>
        <taxon>Bacteria</taxon>
        <taxon>Pseudomonadati</taxon>
        <taxon>Spirochaetota</taxon>
        <taxon>Spirochaetia</taxon>
        <taxon>Spirochaetales</taxon>
        <taxon>Spirochaetaceae</taxon>
        <taxon>Salinispira</taxon>
    </lineage>
</organism>
<dbReference type="CDD" id="cd00751">
    <property type="entry name" value="thiolase"/>
    <property type="match status" value="1"/>
</dbReference>
<name>V5WHP1_9SPIO</name>
<dbReference type="NCBIfam" id="TIGR01930">
    <property type="entry name" value="AcCoA-C-Actrans"/>
    <property type="match status" value="1"/>
</dbReference>
<dbReference type="InterPro" id="IPR020613">
    <property type="entry name" value="Thiolase_CS"/>
</dbReference>